<name>A0ABW2DNH7_9BACT</name>
<accession>A0ABW2DNH7</accession>
<evidence type="ECO:0000313" key="3">
    <source>
        <dbReference type="Proteomes" id="UP001596405"/>
    </source>
</evidence>
<dbReference type="Proteomes" id="UP001596405">
    <property type="component" value="Unassembled WGS sequence"/>
</dbReference>
<keyword evidence="1" id="KW-0812">Transmembrane</keyword>
<proteinExistence type="predicted"/>
<comment type="caution">
    <text evidence="2">The sequence shown here is derived from an EMBL/GenBank/DDBJ whole genome shotgun (WGS) entry which is preliminary data.</text>
</comment>
<organism evidence="2 3">
    <name type="scientific">Rufibacter roseus</name>
    <dbReference type="NCBI Taxonomy" id="1567108"/>
    <lineage>
        <taxon>Bacteria</taxon>
        <taxon>Pseudomonadati</taxon>
        <taxon>Bacteroidota</taxon>
        <taxon>Cytophagia</taxon>
        <taxon>Cytophagales</taxon>
        <taxon>Hymenobacteraceae</taxon>
        <taxon>Rufibacter</taxon>
    </lineage>
</organism>
<keyword evidence="3" id="KW-1185">Reference proteome</keyword>
<sequence length="171" mass="19740">MAIYMPYKSQIFTPIITGILLGLLVGTTSVFEIFFLIIITGFVVVGRYLIVLADKGSENIKSDERLLKLLRMTSRGLVCAVITSIAAINFFTHQRQLQAERIVPIFEEYYELNSKYPQSISDLRDIDKSTEKNLYYRTDSTRQSFYLSYLVNGVYSKSYRSEEKSWILNVD</sequence>
<feature type="transmembrane region" description="Helical" evidence="1">
    <location>
        <begin position="74"/>
        <end position="92"/>
    </location>
</feature>
<feature type="transmembrane region" description="Helical" evidence="1">
    <location>
        <begin position="33"/>
        <end position="53"/>
    </location>
</feature>
<reference evidence="3" key="1">
    <citation type="journal article" date="2019" name="Int. J. Syst. Evol. Microbiol.">
        <title>The Global Catalogue of Microorganisms (GCM) 10K type strain sequencing project: providing services to taxonomists for standard genome sequencing and annotation.</title>
        <authorList>
            <consortium name="The Broad Institute Genomics Platform"/>
            <consortium name="The Broad Institute Genome Sequencing Center for Infectious Disease"/>
            <person name="Wu L."/>
            <person name="Ma J."/>
        </authorList>
    </citation>
    <scope>NUCLEOTIDE SEQUENCE [LARGE SCALE GENOMIC DNA]</scope>
    <source>
        <strain evidence="3">CGMCC 4.7393</strain>
    </source>
</reference>
<evidence type="ECO:0000256" key="1">
    <source>
        <dbReference type="SAM" id="Phobius"/>
    </source>
</evidence>
<dbReference type="EMBL" id="JBHSYQ010000004">
    <property type="protein sequence ID" value="MFC6998219.1"/>
    <property type="molecule type" value="Genomic_DNA"/>
</dbReference>
<protein>
    <submittedName>
        <fullName evidence="2">Uncharacterized protein</fullName>
    </submittedName>
</protein>
<keyword evidence="1" id="KW-0472">Membrane</keyword>
<gene>
    <name evidence="2" type="ORF">ACFQHR_11320</name>
</gene>
<evidence type="ECO:0000313" key="2">
    <source>
        <dbReference type="EMBL" id="MFC6998219.1"/>
    </source>
</evidence>
<keyword evidence="1" id="KW-1133">Transmembrane helix</keyword>
<feature type="transmembrane region" description="Helical" evidence="1">
    <location>
        <begin position="7"/>
        <end position="27"/>
    </location>
</feature>